<sequence length="86" mass="9604">MPERPLTDSRCQAGISTREQKVLGEILKALRQVRYGSITIIIQDSRIVQIDYTEKVRLSMEPEPANVSNEGRVPGNITVSPIKKPS</sequence>
<dbReference type="Pfam" id="PF10055">
    <property type="entry name" value="DUF2292"/>
    <property type="match status" value="1"/>
</dbReference>
<protein>
    <recommendedName>
        <fullName evidence="4">DUF2292 domain-containing protein</fullName>
    </recommendedName>
</protein>
<evidence type="ECO:0008006" key="4">
    <source>
        <dbReference type="Google" id="ProtNLM"/>
    </source>
</evidence>
<comment type="caution">
    <text evidence="2">The sequence shown here is derived from an EMBL/GenBank/DDBJ whole genome shotgun (WGS) entry which is preliminary data.</text>
</comment>
<dbReference type="Proteomes" id="UP000182811">
    <property type="component" value="Unassembled WGS sequence"/>
</dbReference>
<dbReference type="EMBL" id="MDDC01000003">
    <property type="protein sequence ID" value="OIQ60850.1"/>
    <property type="molecule type" value="Genomic_DNA"/>
</dbReference>
<evidence type="ECO:0000256" key="1">
    <source>
        <dbReference type="SAM" id="MobiDB-lite"/>
    </source>
</evidence>
<evidence type="ECO:0000313" key="3">
    <source>
        <dbReference type="Proteomes" id="UP000182811"/>
    </source>
</evidence>
<evidence type="ECO:0000313" key="2">
    <source>
        <dbReference type="EMBL" id="OIQ60850.1"/>
    </source>
</evidence>
<dbReference type="OrthoDB" id="1684946at2"/>
<gene>
    <name evidence="2" type="ORF">MOTE_03770</name>
</gene>
<reference evidence="2 3" key="1">
    <citation type="submission" date="2016-08" db="EMBL/GenBank/DDBJ databases">
        <title>Genome-based comparison of Moorella thermoacetic strains.</title>
        <authorList>
            <person name="Poehlein A."/>
            <person name="Bengelsdorf F.R."/>
            <person name="Esser C."/>
            <person name="Duerre P."/>
            <person name="Daniel R."/>
        </authorList>
    </citation>
    <scope>NUCLEOTIDE SEQUENCE [LARGE SCALE GENOMIC DNA]</scope>
    <source>
        <strain evidence="2 3">DSM 21394</strain>
    </source>
</reference>
<accession>A0A1J5NPY9</accession>
<organism evidence="2 3">
    <name type="scientific">Neomoorella thermoacetica</name>
    <name type="common">Clostridium thermoaceticum</name>
    <dbReference type="NCBI Taxonomy" id="1525"/>
    <lineage>
        <taxon>Bacteria</taxon>
        <taxon>Bacillati</taxon>
        <taxon>Bacillota</taxon>
        <taxon>Clostridia</taxon>
        <taxon>Neomoorellales</taxon>
        <taxon>Neomoorellaceae</taxon>
        <taxon>Neomoorella</taxon>
    </lineage>
</organism>
<proteinExistence type="predicted"/>
<dbReference type="AlphaFoldDB" id="A0A1J5NPY9"/>
<feature type="region of interest" description="Disordered" evidence="1">
    <location>
        <begin position="63"/>
        <end position="86"/>
    </location>
</feature>
<name>A0A1J5NPY9_NEOTH</name>
<dbReference type="InterPro" id="IPR018743">
    <property type="entry name" value="DUF2292"/>
</dbReference>